<dbReference type="GO" id="GO:0036354">
    <property type="term" value="F:bacteriochlorophyllide-a dehydrogenase activity"/>
    <property type="evidence" value="ECO:0007669"/>
    <property type="project" value="InterPro"/>
</dbReference>
<dbReference type="SUPFAM" id="SSF51735">
    <property type="entry name" value="NAD(P)-binding Rossmann-fold domains"/>
    <property type="match status" value="1"/>
</dbReference>
<evidence type="ECO:0000256" key="1">
    <source>
        <dbReference type="ARBA" id="ARBA00023002"/>
    </source>
</evidence>
<dbReference type="OrthoDB" id="9806940at2"/>
<dbReference type="EMBL" id="CP007031">
    <property type="protein sequence ID" value="AHF04705.1"/>
    <property type="molecule type" value="Genomic_DNA"/>
</dbReference>
<dbReference type="NCBIfam" id="TIGR01202">
    <property type="entry name" value="bchC"/>
    <property type="match status" value="1"/>
</dbReference>
<dbReference type="SUPFAM" id="SSF50129">
    <property type="entry name" value="GroES-like"/>
    <property type="match status" value="1"/>
</dbReference>
<name>W0E1I3_MARPU</name>
<dbReference type="eggNOG" id="COG1063">
    <property type="taxonomic scope" value="Bacteria"/>
</dbReference>
<dbReference type="InterPro" id="IPR013154">
    <property type="entry name" value="ADH-like_N"/>
</dbReference>
<dbReference type="RefSeq" id="WP_005221484.1">
    <property type="nucleotide sequence ID" value="NZ_CP007031.1"/>
</dbReference>
<reference evidence="3 4" key="1">
    <citation type="submission" date="2013-12" db="EMBL/GenBank/DDBJ databases">
        <authorList>
            <consortium name="DOE Joint Genome Institute"/>
            <person name="Bryant D.A."/>
            <person name="Huntemann M."/>
            <person name="Han J."/>
            <person name="Chen A."/>
            <person name="Kyrpides N."/>
            <person name="Mavromatis K."/>
            <person name="Markowitz V."/>
            <person name="Palaniappan K."/>
            <person name="Ivanova N."/>
            <person name="Schaumberg A."/>
            <person name="Pati A."/>
            <person name="Liolios K."/>
            <person name="Nordberg H.P."/>
            <person name="Cantor M.N."/>
            <person name="Hua S.X."/>
            <person name="Woyke T."/>
        </authorList>
    </citation>
    <scope>NUCLEOTIDE SEQUENCE [LARGE SCALE GENOMIC DNA]</scope>
    <source>
        <strain evidence="3 4">984</strain>
    </source>
</reference>
<evidence type="ECO:0000313" key="4">
    <source>
        <dbReference type="Proteomes" id="UP000005275"/>
    </source>
</evidence>
<dbReference type="Pfam" id="PF08240">
    <property type="entry name" value="ADH_N"/>
    <property type="match status" value="1"/>
</dbReference>
<dbReference type="Gene3D" id="3.90.180.10">
    <property type="entry name" value="Medium-chain alcohol dehydrogenases, catalytic domain"/>
    <property type="match status" value="2"/>
</dbReference>
<dbReference type="PANTHER" id="PTHR43189:SF1">
    <property type="entry name" value="ZINC-TYPE ALCOHOL DEHYDROGENASE-LIKE PROTEIN C1198.01"/>
    <property type="match status" value="1"/>
</dbReference>
<gene>
    <name evidence="3" type="ORF">MARPU_13280</name>
</gene>
<dbReference type="InterPro" id="IPR011032">
    <property type="entry name" value="GroES-like_sf"/>
</dbReference>
<keyword evidence="1" id="KW-0560">Oxidoreductase</keyword>
<dbReference type="AlphaFoldDB" id="W0E1I3"/>
<dbReference type="PANTHER" id="PTHR43189">
    <property type="entry name" value="ZINC-TYPE ALCOHOL DEHYDROGENASE-LIKE PROTEIN C1198.01-RELATED"/>
    <property type="match status" value="1"/>
</dbReference>
<dbReference type="CDD" id="cd08255">
    <property type="entry name" value="2-desacetyl-2-hydroxyethyl_bacteriochlorophyllide_like"/>
    <property type="match status" value="1"/>
</dbReference>
<protein>
    <submittedName>
        <fullName evidence="3">2-desacetyl-2-hydroxyethyl bacteriochlorophyllide A dehydrogenase</fullName>
    </submittedName>
</protein>
<proteinExistence type="predicted"/>
<keyword evidence="4" id="KW-1185">Reference proteome</keyword>
<dbReference type="KEGG" id="mpur:MARPU_13280"/>
<organism evidence="3 4">
    <name type="scientific">Marichromatium purpuratum 984</name>
    <dbReference type="NCBI Taxonomy" id="765910"/>
    <lineage>
        <taxon>Bacteria</taxon>
        <taxon>Pseudomonadati</taxon>
        <taxon>Pseudomonadota</taxon>
        <taxon>Gammaproteobacteria</taxon>
        <taxon>Chromatiales</taxon>
        <taxon>Chromatiaceae</taxon>
        <taxon>Marichromatium</taxon>
    </lineage>
</organism>
<evidence type="ECO:0000313" key="3">
    <source>
        <dbReference type="EMBL" id="AHF04705.1"/>
    </source>
</evidence>
<feature type="domain" description="Alcohol dehydrogenase-like N-terminal" evidence="2">
    <location>
        <begin position="33"/>
        <end position="122"/>
    </location>
</feature>
<dbReference type="HOGENOM" id="CLU_026673_6_0_6"/>
<dbReference type="InterPro" id="IPR005903">
    <property type="entry name" value="BchC"/>
</dbReference>
<dbReference type="InterPro" id="IPR036291">
    <property type="entry name" value="NAD(P)-bd_dom_sf"/>
</dbReference>
<dbReference type="Proteomes" id="UP000005275">
    <property type="component" value="Chromosome"/>
</dbReference>
<evidence type="ECO:0000259" key="2">
    <source>
        <dbReference type="Pfam" id="PF08240"/>
    </source>
</evidence>
<dbReference type="STRING" id="765910.MARPU_13280"/>
<sequence>MNSDTSKLDTLAVVLEQPKQLSLQRLPLTPPGDADAVVEIDWSGISTGTERLLWSGRMPPFPGMGYPLVPGYESVGRVVHAGPDAGVAVGDYVFVPGALCYGEVRGLFGGASARVVVPGARLTVVDEALGEQTVLFALAATAYHAIATPDGGAHAELIIGHGVLGRLLARIAALGEGDAPVVWEVNPDRAAGAEGFGYSVVAPDDDPRRDYRRICDVSGDPAILDTLVGRLAPQGEIVLAGFYSQPLSFDFPPAFMREARFKVAAQWHPADLVAVKELVESGRLSLDGLITHREPATEADRAYRTAFGDPMCLKMILDWRAIS</sequence>
<accession>W0E1I3</accession>
<dbReference type="Gene3D" id="3.40.50.720">
    <property type="entry name" value="NAD(P)-binding Rossmann-like Domain"/>
    <property type="match status" value="1"/>
</dbReference>